<organism evidence="2 3">
    <name type="scientific">Sediminitomix flava</name>
    <dbReference type="NCBI Taxonomy" id="379075"/>
    <lineage>
        <taxon>Bacteria</taxon>
        <taxon>Pseudomonadati</taxon>
        <taxon>Bacteroidota</taxon>
        <taxon>Cytophagia</taxon>
        <taxon>Cytophagales</taxon>
        <taxon>Flammeovirgaceae</taxon>
        <taxon>Sediminitomix</taxon>
    </lineage>
</organism>
<keyword evidence="3" id="KW-1185">Reference proteome</keyword>
<feature type="signal peptide" evidence="1">
    <location>
        <begin position="1"/>
        <end position="19"/>
    </location>
</feature>
<evidence type="ECO:0000256" key="1">
    <source>
        <dbReference type="SAM" id="SignalP"/>
    </source>
</evidence>
<name>A0A315ZZ37_SEDFL</name>
<feature type="chain" id="PRO_5016251436" evidence="1">
    <location>
        <begin position="20"/>
        <end position="291"/>
    </location>
</feature>
<sequence>MKFFLTLTLSISYSSFLFAQESKLIDEANLVKINIIDQQNFNYEWVCEYSYEILKSEETFELFLQAKKSYPFGYDSTFSQLGYIKLANSVISRQRKEWFDIIEFKPSDKRVKVDNIDKSIIYKLIDEINNNDTRHPFMILNRLGMDSVWIDKNAERLFDTYKPNHQDDAIDKAYCISCIKDSLKAVRSSLAFISLKNTYDYPNVKLEFITSKDTIKVVTDYPYDLSLPWTINDSIISYNPQISLLLSRILPANRYSNKERLAGNKDLKERSFEEVFIKRLIHKYCINTEDQ</sequence>
<dbReference type="AlphaFoldDB" id="A0A315ZZ37"/>
<accession>A0A315ZZ37</accession>
<evidence type="ECO:0000313" key="3">
    <source>
        <dbReference type="Proteomes" id="UP000245535"/>
    </source>
</evidence>
<dbReference type="EMBL" id="QGDO01000002">
    <property type="protein sequence ID" value="PWJ42637.1"/>
    <property type="molecule type" value="Genomic_DNA"/>
</dbReference>
<keyword evidence="1" id="KW-0732">Signal</keyword>
<dbReference type="Proteomes" id="UP000245535">
    <property type="component" value="Unassembled WGS sequence"/>
</dbReference>
<gene>
    <name evidence="2" type="ORF">BC781_102181</name>
</gene>
<evidence type="ECO:0000313" key="2">
    <source>
        <dbReference type="EMBL" id="PWJ42637.1"/>
    </source>
</evidence>
<protein>
    <submittedName>
        <fullName evidence="2">Uncharacterized protein</fullName>
    </submittedName>
</protein>
<dbReference type="RefSeq" id="WP_109616771.1">
    <property type="nucleotide sequence ID" value="NZ_QGDO01000002.1"/>
</dbReference>
<proteinExistence type="predicted"/>
<reference evidence="2 3" key="1">
    <citation type="submission" date="2018-03" db="EMBL/GenBank/DDBJ databases">
        <title>Genomic Encyclopedia of Archaeal and Bacterial Type Strains, Phase II (KMG-II): from individual species to whole genera.</title>
        <authorList>
            <person name="Goeker M."/>
        </authorList>
    </citation>
    <scope>NUCLEOTIDE SEQUENCE [LARGE SCALE GENOMIC DNA]</scope>
    <source>
        <strain evidence="2 3">DSM 28229</strain>
    </source>
</reference>
<comment type="caution">
    <text evidence="2">The sequence shown here is derived from an EMBL/GenBank/DDBJ whole genome shotgun (WGS) entry which is preliminary data.</text>
</comment>